<name>A0ABY4YV57_9MICO</name>
<keyword evidence="1" id="KW-0812">Transmembrane</keyword>
<reference evidence="3" key="1">
    <citation type="submission" date="2022-06" db="EMBL/GenBank/DDBJ databases">
        <title>Ornithinimicrobium HY1793.</title>
        <authorList>
            <person name="Huang Y."/>
        </authorList>
    </citation>
    <scope>NUCLEOTIDE SEQUENCE</scope>
    <source>
        <strain evidence="3">HY1793</strain>
    </source>
</reference>
<feature type="transmembrane region" description="Helical" evidence="1">
    <location>
        <begin position="98"/>
        <end position="120"/>
    </location>
</feature>
<keyword evidence="4" id="KW-1185">Reference proteome</keyword>
<keyword evidence="3" id="KW-0378">Hydrolase</keyword>
<keyword evidence="3" id="KW-0645">Protease</keyword>
<accession>A0ABY4YV57</accession>
<keyword evidence="3" id="KW-0482">Metalloprotease</keyword>
<evidence type="ECO:0000313" key="3">
    <source>
        <dbReference type="EMBL" id="USQ80664.1"/>
    </source>
</evidence>
<feature type="transmembrane region" description="Helical" evidence="1">
    <location>
        <begin position="214"/>
        <end position="235"/>
    </location>
</feature>
<dbReference type="EMBL" id="CP099489">
    <property type="protein sequence ID" value="USQ80664.1"/>
    <property type="molecule type" value="Genomic_DNA"/>
</dbReference>
<dbReference type="Proteomes" id="UP001056455">
    <property type="component" value="Chromosome"/>
</dbReference>
<feature type="transmembrane region" description="Helical" evidence="1">
    <location>
        <begin position="58"/>
        <end position="77"/>
    </location>
</feature>
<dbReference type="Pfam" id="PF02517">
    <property type="entry name" value="Rce1-like"/>
    <property type="match status" value="1"/>
</dbReference>
<dbReference type="GO" id="GO:0008237">
    <property type="term" value="F:metallopeptidase activity"/>
    <property type="evidence" value="ECO:0007669"/>
    <property type="project" value="UniProtKB-KW"/>
</dbReference>
<feature type="transmembrane region" description="Helical" evidence="1">
    <location>
        <begin position="140"/>
        <end position="164"/>
    </location>
</feature>
<feature type="transmembrane region" description="Helical" evidence="1">
    <location>
        <begin position="176"/>
        <end position="202"/>
    </location>
</feature>
<dbReference type="RefSeq" id="WP_252594042.1">
    <property type="nucleotide sequence ID" value="NZ_CP099489.1"/>
</dbReference>
<evidence type="ECO:0000259" key="2">
    <source>
        <dbReference type="Pfam" id="PF02517"/>
    </source>
</evidence>
<dbReference type="InterPro" id="IPR003675">
    <property type="entry name" value="Rce1/LyrA-like_dom"/>
</dbReference>
<evidence type="ECO:0000313" key="4">
    <source>
        <dbReference type="Proteomes" id="UP001056455"/>
    </source>
</evidence>
<gene>
    <name evidence="3" type="ORF">NF556_03120</name>
</gene>
<feature type="domain" description="CAAX prenyl protease 2/Lysostaphin resistance protein A-like" evidence="2">
    <location>
        <begin position="137"/>
        <end position="222"/>
    </location>
</feature>
<protein>
    <submittedName>
        <fullName evidence="3">CPBP family intramembrane metalloprotease</fullName>
    </submittedName>
</protein>
<sequence>MTEMRRFLLAALVRPVPRDHREPDRDFRRRRIVCAATLVVGAVVLALGLRTPPGDSRFIMLTAMLAAVWVVGALLAGPVHLGRGWSRRGALVRPVVQSLTLGLLAVGVFCAGAVLVAQVPLLRDAVNEVLDHARYAPLPLVALITVVNGVAEEVFFRGALYAAVGSGRQVLVTTGLYVLVTAAAGNLMLVVAAGLLGLLVGAQRRVTGGVLGPALTHVTWSLSMLFVLPPLLVALT</sequence>
<keyword evidence="1" id="KW-1133">Transmembrane helix</keyword>
<keyword evidence="1" id="KW-0472">Membrane</keyword>
<proteinExistence type="predicted"/>
<organism evidence="3 4">
    <name type="scientific">Ornithinimicrobium faecis</name>
    <dbReference type="NCBI Taxonomy" id="2934158"/>
    <lineage>
        <taxon>Bacteria</taxon>
        <taxon>Bacillati</taxon>
        <taxon>Actinomycetota</taxon>
        <taxon>Actinomycetes</taxon>
        <taxon>Micrococcales</taxon>
        <taxon>Ornithinimicrobiaceae</taxon>
        <taxon>Ornithinimicrobium</taxon>
    </lineage>
</organism>
<evidence type="ECO:0000256" key="1">
    <source>
        <dbReference type="SAM" id="Phobius"/>
    </source>
</evidence>
<feature type="transmembrane region" description="Helical" evidence="1">
    <location>
        <begin position="32"/>
        <end position="52"/>
    </location>
</feature>